<dbReference type="EMBL" id="JAHRVA010000001">
    <property type="protein sequence ID" value="MBV2142092.1"/>
    <property type="molecule type" value="Genomic_DNA"/>
</dbReference>
<evidence type="ECO:0000313" key="1">
    <source>
        <dbReference type="EMBL" id="MBV2142092.1"/>
    </source>
</evidence>
<dbReference type="InterPro" id="IPR013078">
    <property type="entry name" value="His_Pase_superF_clade-1"/>
</dbReference>
<dbReference type="AlphaFoldDB" id="A0A949USX8"/>
<keyword evidence="2" id="KW-1185">Reference proteome</keyword>
<protein>
    <submittedName>
        <fullName evidence="1">Phosphoglycerate mutase family protein</fullName>
    </submittedName>
</protein>
<sequence>MSKILFISHPEVLIDPHKPVPNWRLSPHGIDRMRAFSEGPELNTIQAIWSSGETKAIEAAGILAGALGIGLSVDRRFNEIDRSATGFLPSSVHEEVADQFFTLPETSIRGWERAVDAQERIVRAFETVMHHHPTGDIAIVGHGGVGTLLLCRLAGLPIDREYDQPFQGHYWSYSREASAIVHRWKPITERL</sequence>
<organism evidence="1 2">
    <name type="scientific">Falsochrobactrum tianjinense</name>
    <dbReference type="NCBI Taxonomy" id="2706015"/>
    <lineage>
        <taxon>Bacteria</taxon>
        <taxon>Pseudomonadati</taxon>
        <taxon>Pseudomonadota</taxon>
        <taxon>Alphaproteobacteria</taxon>
        <taxon>Hyphomicrobiales</taxon>
        <taxon>Brucellaceae</taxon>
        <taxon>Falsochrobactrum</taxon>
    </lineage>
</organism>
<dbReference type="RefSeq" id="WP_217676120.1">
    <property type="nucleotide sequence ID" value="NZ_JAHRVA010000001.1"/>
</dbReference>
<dbReference type="Pfam" id="PF00300">
    <property type="entry name" value="His_Phos_1"/>
    <property type="match status" value="1"/>
</dbReference>
<accession>A0A949USX8</accession>
<dbReference type="Proteomes" id="UP000752297">
    <property type="component" value="Unassembled WGS sequence"/>
</dbReference>
<name>A0A949USX8_9HYPH</name>
<gene>
    <name evidence="1" type="ORF">KUG47_01100</name>
</gene>
<comment type="caution">
    <text evidence="1">The sequence shown here is derived from an EMBL/GenBank/DDBJ whole genome shotgun (WGS) entry which is preliminary data.</text>
</comment>
<proteinExistence type="predicted"/>
<reference evidence="1 2" key="1">
    <citation type="submission" date="2021-06" db="EMBL/GenBank/DDBJ databases">
        <title>Falsochrobactrum tianjin sp.nov., a new petroleum-degrading bacteria isolated from oily soils.</title>
        <authorList>
            <person name="Chen G."/>
            <person name="Chen H."/>
            <person name="Tian J."/>
            <person name="Qing J."/>
            <person name="Zhong L."/>
            <person name="Ma W."/>
            <person name="Song Y."/>
            <person name="Cui X."/>
            <person name="Yan B."/>
        </authorList>
    </citation>
    <scope>NUCLEOTIDE SEQUENCE [LARGE SCALE GENOMIC DNA]</scope>
    <source>
        <strain evidence="1 2">TDYN1</strain>
    </source>
</reference>
<evidence type="ECO:0000313" key="2">
    <source>
        <dbReference type="Proteomes" id="UP000752297"/>
    </source>
</evidence>